<feature type="transmembrane region" description="Helical" evidence="1">
    <location>
        <begin position="100"/>
        <end position="122"/>
    </location>
</feature>
<protein>
    <recommendedName>
        <fullName evidence="4">ABC transmembrane type-1 domain-containing protein</fullName>
    </recommendedName>
</protein>
<comment type="caution">
    <text evidence="2">The sequence shown here is derived from an EMBL/GenBank/DDBJ whole genome shotgun (WGS) entry which is preliminary data.</text>
</comment>
<evidence type="ECO:0008006" key="4">
    <source>
        <dbReference type="Google" id="ProtNLM"/>
    </source>
</evidence>
<feature type="transmembrane region" description="Helical" evidence="1">
    <location>
        <begin position="128"/>
        <end position="145"/>
    </location>
</feature>
<dbReference type="AlphaFoldDB" id="A0A099T3Q2"/>
<feature type="transmembrane region" description="Helical" evidence="1">
    <location>
        <begin position="21"/>
        <end position="39"/>
    </location>
</feature>
<keyword evidence="1" id="KW-0472">Membrane</keyword>
<feature type="transmembrane region" description="Helical" evidence="1">
    <location>
        <begin position="59"/>
        <end position="88"/>
    </location>
</feature>
<keyword evidence="1" id="KW-0812">Transmembrane</keyword>
<keyword evidence="3" id="KW-1185">Reference proteome</keyword>
<accession>A0A099T3Q2</accession>
<evidence type="ECO:0000313" key="3">
    <source>
        <dbReference type="Proteomes" id="UP000029859"/>
    </source>
</evidence>
<dbReference type="Proteomes" id="UP000029859">
    <property type="component" value="Unassembled WGS sequence"/>
</dbReference>
<reference evidence="2 3" key="1">
    <citation type="submission" date="2014-09" db="EMBL/GenBank/DDBJ databases">
        <title>Draft genome sequence of an obligately methylotrophic methanogen, Methanococcoides methylutens, isolated from marine sediment.</title>
        <authorList>
            <person name="Guan Y."/>
            <person name="Ngugi D.K."/>
            <person name="Blom J."/>
            <person name="Ali S."/>
            <person name="Ferry J.G."/>
            <person name="Stingl U."/>
        </authorList>
    </citation>
    <scope>NUCLEOTIDE SEQUENCE [LARGE SCALE GENOMIC DNA]</scope>
    <source>
        <strain evidence="2 3">DSM 2657</strain>
    </source>
</reference>
<dbReference type="RefSeq" id="WP_048194065.1">
    <property type="nucleotide sequence ID" value="NZ_CAAGSM010000003.1"/>
</dbReference>
<dbReference type="OrthoDB" id="142786at2157"/>
<dbReference type="EMBL" id="JRHO01000010">
    <property type="protein sequence ID" value="KGK98861.1"/>
    <property type="molecule type" value="Genomic_DNA"/>
</dbReference>
<name>A0A099T3Q2_METMT</name>
<organism evidence="2 3">
    <name type="scientific">Methanococcoides methylutens</name>
    <dbReference type="NCBI Taxonomy" id="2226"/>
    <lineage>
        <taxon>Archaea</taxon>
        <taxon>Methanobacteriati</taxon>
        <taxon>Methanobacteriota</taxon>
        <taxon>Stenosarchaea group</taxon>
        <taxon>Methanomicrobia</taxon>
        <taxon>Methanosarcinales</taxon>
        <taxon>Methanosarcinaceae</taxon>
        <taxon>Methanococcoides</taxon>
    </lineage>
</organism>
<proteinExistence type="predicted"/>
<evidence type="ECO:0000256" key="1">
    <source>
        <dbReference type="SAM" id="Phobius"/>
    </source>
</evidence>
<gene>
    <name evidence="2" type="ORF">LI82_06100</name>
</gene>
<keyword evidence="1" id="KW-1133">Transmembrane helix</keyword>
<evidence type="ECO:0000313" key="2">
    <source>
        <dbReference type="EMBL" id="KGK98861.1"/>
    </source>
</evidence>
<feature type="transmembrane region" description="Helical" evidence="1">
    <location>
        <begin position="195"/>
        <end position="218"/>
    </location>
</feature>
<sequence>MRTIIISKKFKSISSQLFFHIIPFGLLFLFWEILARTVLATYEFPPFSAVVQAISSSLIYHLGVTLAFSFLELLMISLVGLSFGTLIYRSEKLKWAITPVFWFMIFGIGTAIVIKAPIFIVLFGLSKGLIVLQSILVPLLLVALISGSGHKMLAIKIGYLLCLLFQIMGEMIFGATDRGIGVMLFQNYHLHNMVALYAALLLVGSAGVFVEEVVLGYVGNKLKIE</sequence>
<feature type="transmembrane region" description="Helical" evidence="1">
    <location>
        <begin position="157"/>
        <end position="175"/>
    </location>
</feature>